<dbReference type="InterPro" id="IPR006311">
    <property type="entry name" value="TAT_signal"/>
</dbReference>
<dbReference type="EMBL" id="SRRO01000001">
    <property type="protein sequence ID" value="TGN63079.1"/>
    <property type="molecule type" value="Genomic_DNA"/>
</dbReference>
<proteinExistence type="predicted"/>
<dbReference type="AlphaFoldDB" id="A0A4Z1CM14"/>
<feature type="chain" id="PRO_5039422120" description="Right-handed parallel beta-helix repeat-containing protein" evidence="2">
    <location>
        <begin position="37"/>
        <end position="312"/>
    </location>
</feature>
<keyword evidence="2" id="KW-0732">Signal</keyword>
<dbReference type="OrthoDB" id="505641at2"/>
<organism evidence="3 4">
    <name type="scientific">Nocardioides eburneiflavus</name>
    <dbReference type="NCBI Taxonomy" id="2518372"/>
    <lineage>
        <taxon>Bacteria</taxon>
        <taxon>Bacillati</taxon>
        <taxon>Actinomycetota</taxon>
        <taxon>Actinomycetes</taxon>
        <taxon>Propionibacteriales</taxon>
        <taxon>Nocardioidaceae</taxon>
        <taxon>Nocardioides</taxon>
    </lineage>
</organism>
<reference evidence="3 4" key="1">
    <citation type="submission" date="2019-04" db="EMBL/GenBank/DDBJ databases">
        <title>Three New Species of Nocardioides, Nocardioides euryhalodurans sp. nov., Nocardioides seonyuensis sp. nov. and Nocardioides eburneoflavus sp. nov. Isolated from Soil.</title>
        <authorList>
            <person name="Roh S.G."/>
            <person name="Lee C."/>
            <person name="Kim M.-K."/>
            <person name="Kim S.B."/>
        </authorList>
    </citation>
    <scope>NUCLEOTIDE SEQUENCE [LARGE SCALE GENOMIC DNA]</scope>
    <source>
        <strain evidence="3 4">MMS17-SY213</strain>
    </source>
</reference>
<feature type="region of interest" description="Disordered" evidence="1">
    <location>
        <begin position="291"/>
        <end position="312"/>
    </location>
</feature>
<dbReference type="PROSITE" id="PS51318">
    <property type="entry name" value="TAT"/>
    <property type="match status" value="1"/>
</dbReference>
<keyword evidence="4" id="KW-1185">Reference proteome</keyword>
<comment type="caution">
    <text evidence="3">The sequence shown here is derived from an EMBL/GenBank/DDBJ whole genome shotgun (WGS) entry which is preliminary data.</text>
</comment>
<evidence type="ECO:0000313" key="3">
    <source>
        <dbReference type="EMBL" id="TGN63079.1"/>
    </source>
</evidence>
<evidence type="ECO:0000313" key="4">
    <source>
        <dbReference type="Proteomes" id="UP000297496"/>
    </source>
</evidence>
<name>A0A4Z1CM14_9ACTN</name>
<evidence type="ECO:0000256" key="1">
    <source>
        <dbReference type="SAM" id="MobiDB-lite"/>
    </source>
</evidence>
<evidence type="ECO:0008006" key="5">
    <source>
        <dbReference type="Google" id="ProtNLM"/>
    </source>
</evidence>
<dbReference type="Proteomes" id="UP000297496">
    <property type="component" value="Unassembled WGS sequence"/>
</dbReference>
<dbReference type="SUPFAM" id="SSF51126">
    <property type="entry name" value="Pectin lyase-like"/>
    <property type="match status" value="1"/>
</dbReference>
<sequence>MHLFHSRTSTSRPRRSLIATALTGAAVLLAGATAQAGLATASSAATGDTAAVAGTADKAPANARSRPWPPTPTNVGVPAGTNLRAYNGPCTITKAGKVITNRAITCAPLEIKTTGVVIQGSRINGAIFVGAQDDSDPSGKGATRVTVVDSEIDASSTPDLRPISSSHFVVKRSYLHGSYSGAECHNACKIKRSYVTGSGTHASGMRILRNGKLKHNTIWCEPLPGLVDGGCSGNLTMYEEFGTPENNVVKHNYFPGGSFYFSLKFNGEDNGRIRILDNVFGKSQAGNTDDWDPKASNVWTGNTMTTGRTARP</sequence>
<dbReference type="RefSeq" id="WP_135837621.1">
    <property type="nucleotide sequence ID" value="NZ_SRRO01000001.1"/>
</dbReference>
<evidence type="ECO:0000256" key="2">
    <source>
        <dbReference type="SAM" id="SignalP"/>
    </source>
</evidence>
<feature type="signal peptide" evidence="2">
    <location>
        <begin position="1"/>
        <end position="36"/>
    </location>
</feature>
<accession>A0A4Z1CM14</accession>
<gene>
    <name evidence="3" type="ORF">EXE59_03300</name>
</gene>
<feature type="compositionally biased region" description="Polar residues" evidence="1">
    <location>
        <begin position="297"/>
        <end position="312"/>
    </location>
</feature>
<protein>
    <recommendedName>
        <fullName evidence="5">Right-handed parallel beta-helix repeat-containing protein</fullName>
    </recommendedName>
</protein>
<dbReference type="InterPro" id="IPR011050">
    <property type="entry name" value="Pectin_lyase_fold/virulence"/>
</dbReference>